<evidence type="ECO:0000256" key="1">
    <source>
        <dbReference type="SAM" id="Phobius"/>
    </source>
</evidence>
<dbReference type="EMBL" id="UZAM01003173">
    <property type="protein sequence ID" value="VDO87486.1"/>
    <property type="molecule type" value="Genomic_DNA"/>
</dbReference>
<keyword evidence="1" id="KW-0472">Membrane</keyword>
<name>A0A183IAR3_9BILA</name>
<protein>
    <submittedName>
        <fullName evidence="2 4">Uncharacterized protein</fullName>
    </submittedName>
</protein>
<reference evidence="2 3" key="2">
    <citation type="submission" date="2018-11" db="EMBL/GenBank/DDBJ databases">
        <authorList>
            <consortium name="Pathogen Informatics"/>
        </authorList>
    </citation>
    <scope>NUCLEOTIDE SEQUENCE [LARGE SCALE GENOMIC DNA]</scope>
</reference>
<evidence type="ECO:0000313" key="3">
    <source>
        <dbReference type="Proteomes" id="UP000270296"/>
    </source>
</evidence>
<evidence type="ECO:0000313" key="2">
    <source>
        <dbReference type="EMBL" id="VDO87486.1"/>
    </source>
</evidence>
<feature type="transmembrane region" description="Helical" evidence="1">
    <location>
        <begin position="108"/>
        <end position="130"/>
    </location>
</feature>
<keyword evidence="3" id="KW-1185">Reference proteome</keyword>
<keyword evidence="1" id="KW-0812">Transmembrane</keyword>
<organism evidence="4">
    <name type="scientific">Soboliphyme baturini</name>
    <dbReference type="NCBI Taxonomy" id="241478"/>
    <lineage>
        <taxon>Eukaryota</taxon>
        <taxon>Metazoa</taxon>
        <taxon>Ecdysozoa</taxon>
        <taxon>Nematoda</taxon>
        <taxon>Enoplea</taxon>
        <taxon>Dorylaimia</taxon>
        <taxon>Dioctophymatida</taxon>
        <taxon>Dioctophymatoidea</taxon>
        <taxon>Soboliphymatidae</taxon>
        <taxon>Soboliphyme</taxon>
    </lineage>
</organism>
<accession>A0A183IAR3</accession>
<dbReference type="WBParaSite" id="SBAD_0000073001-mRNA-1">
    <property type="protein sequence ID" value="SBAD_0000073001-mRNA-1"/>
    <property type="gene ID" value="SBAD_0000073001"/>
</dbReference>
<gene>
    <name evidence="2" type="ORF">SBAD_LOCUS707</name>
</gene>
<keyword evidence="1" id="KW-1133">Transmembrane helix</keyword>
<sequence length="215" mass="23205">MSVGYCLTPCSTPTDLQGDYATEKAQVGHKRLPAPVIQPSKPTEQQCDRPGVGLTEFLTVFVFVFSSRRLRRRSGGWSSGVSSRSSVVGRARVQIEPAMAKMEIRIKYCFCCDLTIATILIAVYCVVSAVRAASSLLVHSMSSASTPHTDLCVPSTPGHSLSFYVHFSVELLMCARKPVIVTIAAVVDASSFLQLACPFNAQRAAYSTPKTSPPI</sequence>
<dbReference type="OrthoDB" id="5916023at2759"/>
<dbReference type="Proteomes" id="UP000270296">
    <property type="component" value="Unassembled WGS sequence"/>
</dbReference>
<proteinExistence type="predicted"/>
<evidence type="ECO:0000313" key="4">
    <source>
        <dbReference type="WBParaSite" id="SBAD_0000073001-mRNA-1"/>
    </source>
</evidence>
<dbReference type="AlphaFoldDB" id="A0A183IAR3"/>
<reference evidence="4" key="1">
    <citation type="submission" date="2016-06" db="UniProtKB">
        <authorList>
            <consortium name="WormBaseParasite"/>
        </authorList>
    </citation>
    <scope>IDENTIFICATION</scope>
</reference>